<keyword evidence="1" id="KW-0175">Coiled coil</keyword>
<dbReference type="InterPro" id="IPR006869">
    <property type="entry name" value="DUF547"/>
</dbReference>
<organism evidence="4">
    <name type="scientific">Fagus sylvatica</name>
    <name type="common">Beechnut</name>
    <dbReference type="NCBI Taxonomy" id="28930"/>
    <lineage>
        <taxon>Eukaryota</taxon>
        <taxon>Viridiplantae</taxon>
        <taxon>Streptophyta</taxon>
        <taxon>Embryophyta</taxon>
        <taxon>Tracheophyta</taxon>
        <taxon>Spermatophyta</taxon>
        <taxon>Magnoliopsida</taxon>
        <taxon>eudicotyledons</taxon>
        <taxon>Gunneridae</taxon>
        <taxon>Pentapetalae</taxon>
        <taxon>rosids</taxon>
        <taxon>fabids</taxon>
        <taxon>Fagales</taxon>
        <taxon>Fagaceae</taxon>
        <taxon>Fagus</taxon>
    </lineage>
</organism>
<dbReference type="EMBL" id="OIVN01000657">
    <property type="protein sequence ID" value="SPC83590.1"/>
    <property type="molecule type" value="Genomic_DNA"/>
</dbReference>
<dbReference type="Pfam" id="PF04784">
    <property type="entry name" value="DUF547"/>
    <property type="match status" value="1"/>
</dbReference>
<name>A0A2N9F995_FAGSY</name>
<feature type="domain" description="DUF547" evidence="2">
    <location>
        <begin position="397"/>
        <end position="529"/>
    </location>
</feature>
<dbReference type="InterPro" id="IPR025757">
    <property type="entry name" value="MIP1_Leuzipper"/>
</dbReference>
<sequence>MHSSPIVQSVLTQSDALCKPSHSGRSSCDSEIQLYNVDELQSDGSSLKECNLGDETGSIGSCTKNNKANPSRFQLEQDVHRLQQQLQEEMELHAILEMAIEKNAMKLSSSSRLPHQAQELLSNIALLEVTVSKLEQEMVSLHFQLSQERNERRLAEYRLRHSSFPSISHCSSDILDKSISLSSRCSKHSVSEVGDACEDISCQELQDQPLESTDKCKESVIENGEDAVVLCHDKKMSCQPVEFRKLSKGIPTKGLWDHPNQLSEEMVKCMKNIFISLTDSALPSKSSASESHCSPQSPRGHLSNLSWWSSSERSMISSWVQSPQVDVKSNSEVLASENACDPYRVRGKLSWVDIGNYGLATEVSWMSVGKKQLEYAAGALRRFRTLVEQLAKVNPIHLSCDEKLSFWINLYNALIMHAYLAYGVPRSDLKLFSLMQKAAYTVGGHSFTAAAIEYVILKMKPPLHRPQIALLLALHKLKVSDEQLKSAIDTYEPLVAFALSCGMYSSPAVRIYTAKNVREELQEAQRDFIRASVGVSSKGRLLVPKMLHCFAKSFVDDSNLAVWISHYLPPHQAAFVEQCISKRRQSLLGSRNCGILPFDSCFRYLFLPDKTSCMILYVSTKFVFVYTLLALVSQANTKKILALDDAKNTHKMLGCIIHVELNLLENDKDGGSFGLLPYRPVISLKGVVHFVHG</sequence>
<dbReference type="PANTHER" id="PTHR23054">
    <property type="entry name" value="TERNARY COMPLEX FACTOR MIP1, LEUCINE-ZIPPER-RELATED"/>
    <property type="match status" value="1"/>
</dbReference>
<dbReference type="PANTHER" id="PTHR23054:SF53">
    <property type="entry name" value="OS06G0704100 PROTEIN"/>
    <property type="match status" value="1"/>
</dbReference>
<proteinExistence type="predicted"/>
<evidence type="ECO:0000259" key="2">
    <source>
        <dbReference type="Pfam" id="PF04784"/>
    </source>
</evidence>
<dbReference type="AlphaFoldDB" id="A0A2N9F995"/>
<dbReference type="Pfam" id="PF14389">
    <property type="entry name" value="Lzipper-MIP1"/>
    <property type="match status" value="1"/>
</dbReference>
<feature type="domain" description="Ternary complex factor MIP1 leucine-zipper" evidence="3">
    <location>
        <begin position="70"/>
        <end position="148"/>
    </location>
</feature>
<evidence type="ECO:0008006" key="5">
    <source>
        <dbReference type="Google" id="ProtNLM"/>
    </source>
</evidence>
<evidence type="ECO:0000259" key="3">
    <source>
        <dbReference type="Pfam" id="PF14389"/>
    </source>
</evidence>
<reference evidence="4" key="1">
    <citation type="submission" date="2018-02" db="EMBL/GenBank/DDBJ databases">
        <authorList>
            <person name="Cohen D.B."/>
            <person name="Kent A.D."/>
        </authorList>
    </citation>
    <scope>NUCLEOTIDE SEQUENCE</scope>
</reference>
<feature type="coiled-coil region" evidence="1">
    <location>
        <begin position="72"/>
        <end position="151"/>
    </location>
</feature>
<accession>A0A2N9F995</accession>
<evidence type="ECO:0000256" key="1">
    <source>
        <dbReference type="SAM" id="Coils"/>
    </source>
</evidence>
<protein>
    <recommendedName>
        <fullName evidence="5">DUF547 domain-containing protein</fullName>
    </recommendedName>
</protein>
<gene>
    <name evidence="4" type="ORF">FSB_LOCUS11472</name>
</gene>
<evidence type="ECO:0000313" key="4">
    <source>
        <dbReference type="EMBL" id="SPC83590.1"/>
    </source>
</evidence>